<accession>A0A6G3XIE0</accession>
<keyword evidence="1" id="KW-0560">Oxidoreductase</keyword>
<evidence type="ECO:0000313" key="1">
    <source>
        <dbReference type="EMBL" id="NEE17300.1"/>
    </source>
</evidence>
<keyword evidence="1" id="KW-0503">Monooxygenase</keyword>
<gene>
    <name evidence="1" type="ORF">G3M58_63895</name>
</gene>
<dbReference type="InterPro" id="IPR011008">
    <property type="entry name" value="Dimeric_a/b-barrel"/>
</dbReference>
<dbReference type="Gene3D" id="3.30.70.100">
    <property type="match status" value="1"/>
</dbReference>
<proteinExistence type="predicted"/>
<name>A0A6G3XIE0_9ACTN</name>
<organism evidence="1">
    <name type="scientific">Streptomyces sp. SID7499</name>
    <dbReference type="NCBI Taxonomy" id="2706086"/>
    <lineage>
        <taxon>Bacteria</taxon>
        <taxon>Bacillati</taxon>
        <taxon>Actinomycetota</taxon>
        <taxon>Actinomycetes</taxon>
        <taxon>Kitasatosporales</taxon>
        <taxon>Streptomycetaceae</taxon>
        <taxon>Streptomyces</taxon>
    </lineage>
</organism>
<protein>
    <submittedName>
        <fullName evidence="1">Antibiotic biosynthesis monooxygenase</fullName>
    </submittedName>
</protein>
<dbReference type="GO" id="GO:0004497">
    <property type="term" value="F:monooxygenase activity"/>
    <property type="evidence" value="ECO:0007669"/>
    <property type="project" value="UniProtKB-KW"/>
</dbReference>
<comment type="caution">
    <text evidence="1">The sequence shown here is derived from an EMBL/GenBank/DDBJ whole genome shotgun (WGS) entry which is preliminary data.</text>
</comment>
<sequence>MNETQRDHASPDGAGAGHVLFILLDTPGPEEQRRLAAAVQDHIDTWVRHCPGYVSTRLHLAADGRTIVNHAQWTDEDHYRRNFQEDPRKRELDASIAAYATGAPKPIPCRVFGHG</sequence>
<dbReference type="AlphaFoldDB" id="A0A6G3XIE0"/>
<reference evidence="1" key="1">
    <citation type="submission" date="2020-01" db="EMBL/GenBank/DDBJ databases">
        <title>Insect and environment-associated Actinomycetes.</title>
        <authorList>
            <person name="Currrie C."/>
            <person name="Chevrette M."/>
            <person name="Carlson C."/>
            <person name="Stubbendieck R."/>
            <person name="Wendt-Pienkowski E."/>
        </authorList>
    </citation>
    <scope>NUCLEOTIDE SEQUENCE</scope>
    <source>
        <strain evidence="1">SID7499</strain>
    </source>
</reference>
<dbReference type="SUPFAM" id="SSF54909">
    <property type="entry name" value="Dimeric alpha+beta barrel"/>
    <property type="match status" value="1"/>
</dbReference>
<dbReference type="EMBL" id="JAAGMN010006707">
    <property type="protein sequence ID" value="NEE17300.1"/>
    <property type="molecule type" value="Genomic_DNA"/>
</dbReference>